<evidence type="ECO:0000256" key="2">
    <source>
        <dbReference type="ARBA" id="ARBA00022723"/>
    </source>
</evidence>
<evidence type="ECO:0000256" key="1">
    <source>
        <dbReference type="ARBA" id="ARBA00022670"/>
    </source>
</evidence>
<keyword evidence="3" id="KW-0378">Hydrolase</keyword>
<dbReference type="Gene3D" id="3.40.350.10">
    <property type="entry name" value="Creatinase/prolidase N-terminal domain"/>
    <property type="match status" value="1"/>
</dbReference>
<keyword evidence="1" id="KW-0645">Protease</keyword>
<evidence type="ECO:0000313" key="9">
    <source>
        <dbReference type="Proteomes" id="UP000093080"/>
    </source>
</evidence>
<dbReference type="InterPro" id="IPR000587">
    <property type="entry name" value="Creatinase_N"/>
</dbReference>
<evidence type="ECO:0000259" key="6">
    <source>
        <dbReference type="Pfam" id="PF00557"/>
    </source>
</evidence>
<accession>A0A1B9F992</accession>
<dbReference type="SUPFAM" id="SSF53092">
    <property type="entry name" value="Creatinase/prolidase N-terminal domain"/>
    <property type="match status" value="1"/>
</dbReference>
<evidence type="ECO:0000256" key="5">
    <source>
        <dbReference type="RuleBase" id="RU000590"/>
    </source>
</evidence>
<evidence type="ECO:0000313" key="8">
    <source>
        <dbReference type="EMBL" id="OCC16480.1"/>
    </source>
</evidence>
<gene>
    <name evidence="8" type="ORF">DBT_0297</name>
</gene>
<keyword evidence="9" id="KW-1185">Reference proteome</keyword>
<sequence>MDYSRRRKTLSLALSKKKLGGFLATSPESRRYLSGFTAEDLGCKESSGILLVLRDEAYLFTDGRYDLQAKEETSGINIVVCKNGLHKAIAKILKHVNVKRIGFEASSINVRLFTKIKVTCKNIEFIEYDDLILTYRLQKEPEEIELIRRSVEVGELCFKKALSRLGPGMTEREASVIILENIYKYSEGPSFPPIVASGPNAALPHAIPQDRIIKENEPVIIDMGVKIEGYASDMTRTIFFGEPTDKFKEIYACVKEAKETAQKAIRAGMTGRDADHIARAKIKEHGFGNYFVHGLGHGVGLSVHEPPNLSPRYRRRLHTNSVVTVEPGIYIPGEGGVRLEDMVVIKEDGVELLGSGRWIYDF</sequence>
<dbReference type="Pfam" id="PF00557">
    <property type="entry name" value="Peptidase_M24"/>
    <property type="match status" value="1"/>
</dbReference>
<dbReference type="Gene3D" id="3.90.230.10">
    <property type="entry name" value="Creatinase/methionine aminopeptidase superfamily"/>
    <property type="match status" value="1"/>
</dbReference>
<dbReference type="STRING" id="1156395.DBT_0297"/>
<proteinExistence type="inferred from homology"/>
<dbReference type="SUPFAM" id="SSF55920">
    <property type="entry name" value="Creatinase/aminopeptidase"/>
    <property type="match status" value="1"/>
</dbReference>
<dbReference type="GO" id="GO:0046872">
    <property type="term" value="F:metal ion binding"/>
    <property type="evidence" value="ECO:0007669"/>
    <property type="project" value="UniProtKB-KW"/>
</dbReference>
<keyword evidence="2 5" id="KW-0479">Metal-binding</keyword>
<comment type="caution">
    <text evidence="8">The sequence shown here is derived from an EMBL/GenBank/DDBJ whole genome shotgun (WGS) entry which is preliminary data.</text>
</comment>
<dbReference type="EMBL" id="MAGO01000001">
    <property type="protein sequence ID" value="OCC16480.1"/>
    <property type="molecule type" value="Genomic_DNA"/>
</dbReference>
<dbReference type="PROSITE" id="PS00491">
    <property type="entry name" value="PROLINE_PEPTIDASE"/>
    <property type="match status" value="1"/>
</dbReference>
<dbReference type="PANTHER" id="PTHR46112:SF3">
    <property type="entry name" value="AMINOPEPTIDASE YPDF"/>
    <property type="match status" value="1"/>
</dbReference>
<dbReference type="PATRIC" id="fig|1156395.6.peg.301"/>
<dbReference type="PANTHER" id="PTHR46112">
    <property type="entry name" value="AMINOPEPTIDASE"/>
    <property type="match status" value="1"/>
</dbReference>
<comment type="similarity">
    <text evidence="5">Belongs to the peptidase M24B family.</text>
</comment>
<dbReference type="RefSeq" id="WP_067615686.1">
    <property type="nucleotide sequence ID" value="NZ_MAGO01000001.1"/>
</dbReference>
<dbReference type="Pfam" id="PF01321">
    <property type="entry name" value="Creatinase_N"/>
    <property type="match status" value="1"/>
</dbReference>
<evidence type="ECO:0000256" key="3">
    <source>
        <dbReference type="ARBA" id="ARBA00022801"/>
    </source>
</evidence>
<dbReference type="GO" id="GO:0008237">
    <property type="term" value="F:metallopeptidase activity"/>
    <property type="evidence" value="ECO:0007669"/>
    <property type="project" value="UniProtKB-KW"/>
</dbReference>
<dbReference type="InterPro" id="IPR036005">
    <property type="entry name" value="Creatinase/aminopeptidase-like"/>
</dbReference>
<feature type="domain" description="Peptidase M24" evidence="6">
    <location>
        <begin position="145"/>
        <end position="347"/>
    </location>
</feature>
<protein>
    <submittedName>
        <fullName evidence="8">Aminopeptidase</fullName>
    </submittedName>
</protein>
<dbReference type="AlphaFoldDB" id="A0A1B9F992"/>
<name>A0A1B9F992_9BACT</name>
<evidence type="ECO:0000259" key="7">
    <source>
        <dbReference type="Pfam" id="PF01321"/>
    </source>
</evidence>
<dbReference type="InterPro" id="IPR001131">
    <property type="entry name" value="Peptidase_M24B_aminopep-P_CS"/>
</dbReference>
<dbReference type="CDD" id="cd01092">
    <property type="entry name" value="APP-like"/>
    <property type="match status" value="1"/>
</dbReference>
<keyword evidence="8" id="KW-0031">Aminopeptidase</keyword>
<feature type="domain" description="Creatinase N-terminal" evidence="7">
    <location>
        <begin position="6"/>
        <end position="137"/>
    </location>
</feature>
<reference evidence="8 9" key="1">
    <citation type="submission" date="2016-06" db="EMBL/GenBank/DDBJ databases">
        <title>Respiratory ammonification of nitrate coupled to the oxidation of elemental sulfur in deep-sea autotrophic thermophilic bacteria.</title>
        <authorList>
            <person name="Slobodkina G.B."/>
            <person name="Mardanov A.V."/>
            <person name="Ravin N.V."/>
            <person name="Frolova A.A."/>
            <person name="Viryasiv M.B."/>
            <person name="Chernyh N.A."/>
            <person name="Bonch-Osmolovskaya E.A."/>
            <person name="Slobodkin A.I."/>
        </authorList>
    </citation>
    <scope>NUCLEOTIDE SEQUENCE [LARGE SCALE GENOMIC DNA]</scope>
    <source>
        <strain evidence="8 9">S69</strain>
    </source>
</reference>
<dbReference type="InterPro" id="IPR029149">
    <property type="entry name" value="Creatin/AminoP/Spt16_N"/>
</dbReference>
<evidence type="ECO:0000256" key="4">
    <source>
        <dbReference type="ARBA" id="ARBA00023049"/>
    </source>
</evidence>
<dbReference type="InterPro" id="IPR050659">
    <property type="entry name" value="Peptidase_M24B"/>
</dbReference>
<dbReference type="Proteomes" id="UP000093080">
    <property type="component" value="Unassembled WGS sequence"/>
</dbReference>
<dbReference type="InterPro" id="IPR000994">
    <property type="entry name" value="Pept_M24"/>
</dbReference>
<dbReference type="OrthoDB" id="9806388at2"/>
<organism evidence="8 9">
    <name type="scientific">Dissulfuribacter thermophilus</name>
    <dbReference type="NCBI Taxonomy" id="1156395"/>
    <lineage>
        <taxon>Bacteria</taxon>
        <taxon>Pseudomonadati</taxon>
        <taxon>Thermodesulfobacteriota</taxon>
        <taxon>Dissulfuribacteria</taxon>
        <taxon>Dissulfuribacterales</taxon>
        <taxon>Dissulfuribacteraceae</taxon>
        <taxon>Dissulfuribacter</taxon>
    </lineage>
</organism>
<dbReference type="GO" id="GO:0004177">
    <property type="term" value="F:aminopeptidase activity"/>
    <property type="evidence" value="ECO:0007669"/>
    <property type="project" value="UniProtKB-KW"/>
</dbReference>
<dbReference type="GO" id="GO:0006508">
    <property type="term" value="P:proteolysis"/>
    <property type="evidence" value="ECO:0007669"/>
    <property type="project" value="UniProtKB-KW"/>
</dbReference>
<keyword evidence="4" id="KW-0482">Metalloprotease</keyword>